<feature type="compositionally biased region" description="Basic residues" evidence="6">
    <location>
        <begin position="702"/>
        <end position="711"/>
    </location>
</feature>
<dbReference type="NCBIfam" id="TIGR00231">
    <property type="entry name" value="small_GTP"/>
    <property type="match status" value="1"/>
</dbReference>
<feature type="compositionally biased region" description="Basic and acidic residues" evidence="6">
    <location>
        <begin position="593"/>
        <end position="614"/>
    </location>
</feature>
<feature type="region of interest" description="G3" evidence="5">
    <location>
        <begin position="851"/>
        <end position="854"/>
    </location>
</feature>
<feature type="region of interest" description="G4" evidence="5">
    <location>
        <begin position="923"/>
        <end position="926"/>
    </location>
</feature>
<accession>A0AA38L8F4</accession>
<organism evidence="8 9">
    <name type="scientific">Taxus chinensis</name>
    <name type="common">Chinese yew</name>
    <name type="synonym">Taxus wallichiana var. chinensis</name>
    <dbReference type="NCBI Taxonomy" id="29808"/>
    <lineage>
        <taxon>Eukaryota</taxon>
        <taxon>Viridiplantae</taxon>
        <taxon>Streptophyta</taxon>
        <taxon>Embryophyta</taxon>
        <taxon>Tracheophyta</taxon>
        <taxon>Spermatophyta</taxon>
        <taxon>Pinopsida</taxon>
        <taxon>Pinidae</taxon>
        <taxon>Conifers II</taxon>
        <taxon>Cupressales</taxon>
        <taxon>Taxaceae</taxon>
        <taxon>Taxus</taxon>
    </lineage>
</organism>
<evidence type="ECO:0000256" key="4">
    <source>
        <dbReference type="ARBA" id="ARBA00023134"/>
    </source>
</evidence>
<keyword evidence="2 5" id="KW-0547">Nucleotide-binding</keyword>
<feature type="domain" description="Era-type G" evidence="7">
    <location>
        <begin position="796"/>
        <end position="971"/>
    </location>
</feature>
<evidence type="ECO:0000313" key="8">
    <source>
        <dbReference type="EMBL" id="KAH9315648.1"/>
    </source>
</evidence>
<sequence>MQKIGDKLSQFTFAYFEPYKCGLMDFNDCRDTKLGEVEKMKKEKQYNPSRRLKNASPKENEIKGLTIYLISGEIELHIKYYTWISIRTIYNSYPIKEESLTWRHRDLKKHIRSAKPKGDCFFFLSLKEALRDILDYDSNKGVEIYVGGCGVVGRRWQGSYHHYKTSSIIMKIKLVEFPTRSVFLHFQAYLFIYQTSWYNQDISNYPFTPSFNVQKKVPQMTQFEVFIRSCYTVTVCATRLSDVSENLTKENLNFSQNPLSNHITMLPSKFWIKMPKAGNEMHARNAVAGAARRYKRLPFKYECPSTQNALQPEASSNSSKNGLLSSVISKTLDTFGRDEKPHFIRGFSSSSGADPQNDEYYDAYSSVTSSIHREEEGKVSTAEPIWNAEYRAKVDEVVFGIKRNTEKNNASEGTSKESSKMVRDSQGFDSTEEKLKKAKEFIMKEFAKKKEKIASKKVTGGTWIEQEETEAEFTKDKFVKGNDQFTKEKENIASKKFKGGPRTEQKEAKGKFVKEKNNSVKDNDGFAKEEKFAWRKAKGGRFEQEDGKEKFAKEKWKFSKEDDKVCRERDKIDLKQVKRVPWVEMKDAKGKFERDKDKVAEKKKEKSATEKENIGKIANGLEEEEEEEEDEIKGAMLHTDENIDDLFPQYSPAEKERMASELAKALTSFKLSCENTVPENPSQRSSRKLEGGPLVEYALVKSKQREHRKTAKEKDNFVKGKGKIENELQEENEDGLEGEMQQADKSTENWLPQLNPEEKEWRSSKLARALLEASLAQPDEECEEEEGGQIREEDQKSLAVGVIGPPNAGKSTLTNHMVGAKVAAVSRKTNTTTHEVLGVLTKGDTQILFFDTPGLMLNYAGHPYKDVRQRVESAWSSVELYDLLIVVIDAHRHLTRPDTRVIKLVNKVGEKVHPTQKRILCMNKVDLVEVKKDLLKVASDFGNLPGYDKFYMISGMKGSGVKDLVKYLMEQ</sequence>
<feature type="compositionally biased region" description="Acidic residues" evidence="6">
    <location>
        <begin position="621"/>
        <end position="631"/>
    </location>
</feature>
<dbReference type="EMBL" id="JAHRHJ020000005">
    <property type="protein sequence ID" value="KAH9315648.1"/>
    <property type="molecule type" value="Genomic_DNA"/>
</dbReference>
<dbReference type="InterPro" id="IPR027417">
    <property type="entry name" value="P-loop_NTPase"/>
</dbReference>
<dbReference type="GO" id="GO:0019843">
    <property type="term" value="F:rRNA binding"/>
    <property type="evidence" value="ECO:0007669"/>
    <property type="project" value="TreeGrafter"/>
</dbReference>
<evidence type="ECO:0000256" key="6">
    <source>
        <dbReference type="SAM" id="MobiDB-lite"/>
    </source>
</evidence>
<protein>
    <recommendedName>
        <fullName evidence="7">Era-type G domain-containing protein</fullName>
    </recommendedName>
</protein>
<dbReference type="InterPro" id="IPR005662">
    <property type="entry name" value="GTPase_Era-like"/>
</dbReference>
<keyword evidence="9" id="KW-1185">Reference proteome</keyword>
<dbReference type="Gene3D" id="3.40.50.300">
    <property type="entry name" value="P-loop containing nucleotide triphosphate hydrolases"/>
    <property type="match status" value="1"/>
</dbReference>
<dbReference type="PROSITE" id="PS51713">
    <property type="entry name" value="G_ERA"/>
    <property type="match status" value="1"/>
</dbReference>
<gene>
    <name evidence="8" type="ORF">KI387_024275</name>
</gene>
<feature type="compositionally biased region" description="Basic and acidic residues" evidence="6">
    <location>
        <begin position="712"/>
        <end position="726"/>
    </location>
</feature>
<feature type="compositionally biased region" description="Basic and acidic residues" evidence="6">
    <location>
        <begin position="414"/>
        <end position="423"/>
    </location>
</feature>
<comment type="similarity">
    <text evidence="1 5">Belongs to the TRAFAC class TrmE-Era-EngA-EngB-Septin-like GTPase superfamily. Era GTPase family.</text>
</comment>
<feature type="region of interest" description="G1" evidence="5">
    <location>
        <begin position="804"/>
        <end position="811"/>
    </location>
</feature>
<dbReference type="PANTHER" id="PTHR42698">
    <property type="entry name" value="GTPASE ERA"/>
    <property type="match status" value="1"/>
</dbReference>
<dbReference type="CDD" id="cd04163">
    <property type="entry name" value="Era"/>
    <property type="match status" value="1"/>
</dbReference>
<keyword evidence="4 5" id="KW-0342">GTP-binding</keyword>
<dbReference type="FunFam" id="3.40.50.300:FF:001190">
    <property type="entry name" value="GTP-binding protein ERG"/>
    <property type="match status" value="1"/>
</dbReference>
<reference evidence="8 9" key="1">
    <citation type="journal article" date="2021" name="Nat. Plants">
        <title>The Taxus genome provides insights into paclitaxel biosynthesis.</title>
        <authorList>
            <person name="Xiong X."/>
            <person name="Gou J."/>
            <person name="Liao Q."/>
            <person name="Li Y."/>
            <person name="Zhou Q."/>
            <person name="Bi G."/>
            <person name="Li C."/>
            <person name="Du R."/>
            <person name="Wang X."/>
            <person name="Sun T."/>
            <person name="Guo L."/>
            <person name="Liang H."/>
            <person name="Lu P."/>
            <person name="Wu Y."/>
            <person name="Zhang Z."/>
            <person name="Ro D.K."/>
            <person name="Shang Y."/>
            <person name="Huang S."/>
            <person name="Yan J."/>
        </authorList>
    </citation>
    <scope>NUCLEOTIDE SEQUENCE [LARGE SCALE GENOMIC DNA]</scope>
    <source>
        <strain evidence="8">Ta-2019</strain>
    </source>
</reference>
<dbReference type="SUPFAM" id="SSF52540">
    <property type="entry name" value="P-loop containing nucleoside triphosphate hydrolases"/>
    <property type="match status" value="1"/>
</dbReference>
<evidence type="ECO:0000256" key="1">
    <source>
        <dbReference type="ARBA" id="ARBA00007921"/>
    </source>
</evidence>
<evidence type="ECO:0000256" key="2">
    <source>
        <dbReference type="ARBA" id="ARBA00022741"/>
    </source>
</evidence>
<name>A0AA38L8F4_TAXCH</name>
<dbReference type="InterPro" id="IPR006073">
    <property type="entry name" value="GTP-bd"/>
</dbReference>
<evidence type="ECO:0000313" key="9">
    <source>
        <dbReference type="Proteomes" id="UP000824469"/>
    </source>
</evidence>
<dbReference type="GO" id="GO:0005525">
    <property type="term" value="F:GTP binding"/>
    <property type="evidence" value="ECO:0007669"/>
    <property type="project" value="UniProtKB-UniRule"/>
</dbReference>
<proteinExistence type="inferred from homology"/>
<evidence type="ECO:0000256" key="5">
    <source>
        <dbReference type="PROSITE-ProRule" id="PRU01050"/>
    </source>
</evidence>
<feature type="region of interest" description="Disordered" evidence="6">
    <location>
        <begin position="593"/>
        <end position="643"/>
    </location>
</feature>
<dbReference type="InterPro" id="IPR005225">
    <property type="entry name" value="Small_GTP-bd"/>
</dbReference>
<feature type="region of interest" description="Disordered" evidence="6">
    <location>
        <begin position="700"/>
        <end position="735"/>
    </location>
</feature>
<dbReference type="AlphaFoldDB" id="A0AA38L8F4"/>
<dbReference type="InterPro" id="IPR030388">
    <property type="entry name" value="G_ERA_dom"/>
</dbReference>
<dbReference type="Pfam" id="PF01926">
    <property type="entry name" value="MMR_HSR1"/>
    <property type="match status" value="1"/>
</dbReference>
<feature type="compositionally biased region" description="Basic and acidic residues" evidence="6">
    <location>
        <begin position="501"/>
        <end position="521"/>
    </location>
</feature>
<feature type="region of interest" description="G2" evidence="5">
    <location>
        <begin position="830"/>
        <end position="834"/>
    </location>
</feature>
<comment type="caution">
    <text evidence="8">The sequence shown here is derived from an EMBL/GenBank/DDBJ whole genome shotgun (WGS) entry which is preliminary data.</text>
</comment>
<feature type="region of interest" description="Disordered" evidence="6">
    <location>
        <begin position="408"/>
        <end position="429"/>
    </location>
</feature>
<evidence type="ECO:0000259" key="7">
    <source>
        <dbReference type="PROSITE" id="PS51713"/>
    </source>
</evidence>
<feature type="region of interest" description="G5" evidence="5">
    <location>
        <begin position="953"/>
        <end position="955"/>
    </location>
</feature>
<feature type="non-terminal residue" evidence="8">
    <location>
        <position position="1"/>
    </location>
</feature>
<keyword evidence="3" id="KW-0694">RNA-binding</keyword>
<dbReference type="GO" id="GO:0000028">
    <property type="term" value="P:ribosomal small subunit assembly"/>
    <property type="evidence" value="ECO:0007669"/>
    <property type="project" value="TreeGrafter"/>
</dbReference>
<dbReference type="GO" id="GO:0043024">
    <property type="term" value="F:ribosomal small subunit binding"/>
    <property type="evidence" value="ECO:0007669"/>
    <property type="project" value="TreeGrafter"/>
</dbReference>
<dbReference type="PANTHER" id="PTHR42698:SF1">
    <property type="entry name" value="GTPASE ERA, MITOCHONDRIAL"/>
    <property type="match status" value="1"/>
</dbReference>
<evidence type="ECO:0000256" key="3">
    <source>
        <dbReference type="ARBA" id="ARBA00022884"/>
    </source>
</evidence>
<feature type="region of interest" description="Disordered" evidence="6">
    <location>
        <begin position="490"/>
        <end position="521"/>
    </location>
</feature>
<dbReference type="Proteomes" id="UP000824469">
    <property type="component" value="Unassembled WGS sequence"/>
</dbReference>